<dbReference type="OrthoDB" id="5384040at2759"/>
<evidence type="ECO:0000256" key="1">
    <source>
        <dbReference type="ARBA" id="ARBA00004141"/>
    </source>
</evidence>
<dbReference type="STRING" id="45235.A0A2K3QEU1"/>
<proteinExistence type="predicted"/>
<dbReference type="InterPro" id="IPR007568">
    <property type="entry name" value="RTA1"/>
</dbReference>
<feature type="compositionally biased region" description="Basic and acidic residues" evidence="5">
    <location>
        <begin position="138"/>
        <end position="149"/>
    </location>
</feature>
<evidence type="ECO:0000313" key="8">
    <source>
        <dbReference type="Proteomes" id="UP000236621"/>
    </source>
</evidence>
<comment type="subcellular location">
    <subcellularLocation>
        <location evidence="1">Membrane</location>
        <topology evidence="1">Multi-pass membrane protein</topology>
    </subcellularLocation>
</comment>
<dbReference type="Pfam" id="PF04479">
    <property type="entry name" value="RTA1"/>
    <property type="match status" value="1"/>
</dbReference>
<feature type="region of interest" description="Disordered" evidence="5">
    <location>
        <begin position="125"/>
        <end position="165"/>
    </location>
</feature>
<protein>
    <submittedName>
        <fullName evidence="7">Uncharacterized protein</fullName>
    </submittedName>
</protein>
<dbReference type="PANTHER" id="PTHR31465">
    <property type="entry name" value="PROTEIN RTA1-RELATED"/>
    <property type="match status" value="1"/>
</dbReference>
<keyword evidence="2 6" id="KW-0812">Transmembrane</keyword>
<dbReference type="EMBL" id="NRSZ01000620">
    <property type="protein sequence ID" value="PNY26031.1"/>
    <property type="molecule type" value="Genomic_DNA"/>
</dbReference>
<sequence length="165" mass="19055">MAGIWETAAFIIRTIGAHDQRQMQYAIWGLLLLLLLLLLLAPLWINAFAYMAVARMVHFALPEQKIWGIRAAKLTLIFTWLDVVCFLVQAAGGVLLALTLLNACHPGLVLRRPHSEFPRLSRAEKKAIRQQNEDDDDDKRRREHGEHVRRVTMGSESEWERHRRV</sequence>
<dbReference type="GO" id="GO:0016020">
    <property type="term" value="C:membrane"/>
    <property type="evidence" value="ECO:0007669"/>
    <property type="project" value="UniProtKB-SubCell"/>
</dbReference>
<evidence type="ECO:0000313" key="7">
    <source>
        <dbReference type="EMBL" id="PNY26031.1"/>
    </source>
</evidence>
<name>A0A2K3QEU1_9HYPO</name>
<dbReference type="Proteomes" id="UP000236621">
    <property type="component" value="Unassembled WGS sequence"/>
</dbReference>
<evidence type="ECO:0000256" key="3">
    <source>
        <dbReference type="ARBA" id="ARBA00022989"/>
    </source>
</evidence>
<feature type="transmembrane region" description="Helical" evidence="6">
    <location>
        <begin position="74"/>
        <end position="101"/>
    </location>
</feature>
<feature type="transmembrane region" description="Helical" evidence="6">
    <location>
        <begin position="25"/>
        <end position="53"/>
    </location>
</feature>
<evidence type="ECO:0000256" key="4">
    <source>
        <dbReference type="ARBA" id="ARBA00023136"/>
    </source>
</evidence>
<gene>
    <name evidence="7" type="ORF">TCAP_04034</name>
</gene>
<evidence type="ECO:0000256" key="6">
    <source>
        <dbReference type="SAM" id="Phobius"/>
    </source>
</evidence>
<keyword evidence="4 6" id="KW-0472">Membrane</keyword>
<organism evidence="7 8">
    <name type="scientific">Tolypocladium capitatum</name>
    <dbReference type="NCBI Taxonomy" id="45235"/>
    <lineage>
        <taxon>Eukaryota</taxon>
        <taxon>Fungi</taxon>
        <taxon>Dikarya</taxon>
        <taxon>Ascomycota</taxon>
        <taxon>Pezizomycotina</taxon>
        <taxon>Sordariomycetes</taxon>
        <taxon>Hypocreomycetidae</taxon>
        <taxon>Hypocreales</taxon>
        <taxon>Ophiocordycipitaceae</taxon>
        <taxon>Tolypocladium</taxon>
    </lineage>
</organism>
<dbReference type="AlphaFoldDB" id="A0A2K3QEU1"/>
<dbReference type="PANTHER" id="PTHR31465:SF15">
    <property type="entry name" value="LIPID TRANSPORTER ATNI-RELATED"/>
    <property type="match status" value="1"/>
</dbReference>
<keyword evidence="8" id="KW-1185">Reference proteome</keyword>
<keyword evidence="3 6" id="KW-1133">Transmembrane helix</keyword>
<comment type="caution">
    <text evidence="7">The sequence shown here is derived from an EMBL/GenBank/DDBJ whole genome shotgun (WGS) entry which is preliminary data.</text>
</comment>
<evidence type="ECO:0000256" key="2">
    <source>
        <dbReference type="ARBA" id="ARBA00022692"/>
    </source>
</evidence>
<evidence type="ECO:0000256" key="5">
    <source>
        <dbReference type="SAM" id="MobiDB-lite"/>
    </source>
</evidence>
<reference evidence="7 8" key="1">
    <citation type="submission" date="2017-08" db="EMBL/GenBank/DDBJ databases">
        <title>Harnessing the power of phylogenomics to disentangle the directionality and signatures of interkingdom host jumping in the parasitic fungal genus Tolypocladium.</title>
        <authorList>
            <person name="Quandt C.A."/>
            <person name="Patterson W."/>
            <person name="Spatafora J.W."/>
        </authorList>
    </citation>
    <scope>NUCLEOTIDE SEQUENCE [LARGE SCALE GENOMIC DNA]</scope>
    <source>
        <strain evidence="7 8">CBS 113982</strain>
    </source>
</reference>
<accession>A0A2K3QEU1</accession>